<dbReference type="GO" id="GO:0030145">
    <property type="term" value="F:manganese ion binding"/>
    <property type="evidence" value="ECO:0007669"/>
    <property type="project" value="UniProtKB-UniRule"/>
</dbReference>
<dbReference type="AlphaFoldDB" id="A0A1W2HAW4"/>
<dbReference type="GO" id="GO:0050415">
    <property type="term" value="F:formimidoylglutamase activity"/>
    <property type="evidence" value="ECO:0007669"/>
    <property type="project" value="UniProtKB-UniRule"/>
</dbReference>
<dbReference type="InterPro" id="IPR006035">
    <property type="entry name" value="Ureohydrolase"/>
</dbReference>
<proteinExistence type="inferred from homology"/>
<dbReference type="HAMAP" id="MF_00737">
    <property type="entry name" value="Formimidoylglutam"/>
    <property type="match status" value="1"/>
</dbReference>
<comment type="cofactor">
    <cofactor evidence="5">
        <name>Mn(2+)</name>
        <dbReference type="ChEBI" id="CHEBI:29035"/>
    </cofactor>
    <text evidence="5">Binds 2 manganese ions per subunit.</text>
</comment>
<dbReference type="RefSeq" id="WP_084122891.1">
    <property type="nucleotide sequence ID" value="NZ_LT838813.1"/>
</dbReference>
<feature type="binding site" evidence="5">
    <location>
        <position position="161"/>
    </location>
    <ligand>
        <name>Mn(2+)</name>
        <dbReference type="ChEBI" id="CHEBI:29035"/>
        <label>1</label>
    </ligand>
</feature>
<dbReference type="SUPFAM" id="SSF52768">
    <property type="entry name" value="Arginase/deacetylase"/>
    <property type="match status" value="1"/>
</dbReference>
<keyword evidence="1 5" id="KW-0479">Metal-binding</keyword>
<dbReference type="GO" id="GO:0008783">
    <property type="term" value="F:agmatinase activity"/>
    <property type="evidence" value="ECO:0007669"/>
    <property type="project" value="TreeGrafter"/>
</dbReference>
<dbReference type="EC" id="3.5.3.8" evidence="5 6"/>
<dbReference type="STRING" id="758820.SAMN00777080_4607"/>
<evidence type="ECO:0000256" key="3">
    <source>
        <dbReference type="ARBA" id="ARBA00022808"/>
    </source>
</evidence>
<evidence type="ECO:0000256" key="4">
    <source>
        <dbReference type="ARBA" id="ARBA00023211"/>
    </source>
</evidence>
<feature type="binding site" evidence="5">
    <location>
        <position position="188"/>
    </location>
    <ligand>
        <name>Mn(2+)</name>
        <dbReference type="ChEBI" id="CHEBI:29035"/>
        <label>2</label>
    </ligand>
</feature>
<dbReference type="EMBL" id="LT838813">
    <property type="protein sequence ID" value="SMD45934.1"/>
    <property type="molecule type" value="Genomic_DNA"/>
</dbReference>
<dbReference type="Pfam" id="PF00491">
    <property type="entry name" value="Arginase"/>
    <property type="match status" value="1"/>
</dbReference>
<dbReference type="PROSITE" id="PS51409">
    <property type="entry name" value="ARGINASE_2"/>
    <property type="match status" value="1"/>
</dbReference>
<name>A0A1W2HAW4_9BACT</name>
<feature type="binding site" evidence="5">
    <location>
        <position position="190"/>
    </location>
    <ligand>
        <name>Mn(2+)</name>
        <dbReference type="ChEBI" id="CHEBI:29035"/>
        <label>2</label>
    </ligand>
</feature>
<gene>
    <name evidence="5" type="primary">hutG</name>
    <name evidence="8" type="ORF">SAMN00777080_4607</name>
</gene>
<dbReference type="UniPathway" id="UPA00379">
    <property type="reaction ID" value="UER00552"/>
</dbReference>
<sequence>MPNNLISQSNIVNPGQFYILKESSIQYLIHNPKPLHQPTPKSIWIGRNSEDLQYWHQAVNCLEELKLPIESKGRKVAILGYAGDEGVSRNQGRRGAAIGPIAIRKMMAPMAFHLPNEPQIFDLGDIVTLDNNMEESHHLITETVSELLANKVFPVLLGGGHDLAYAHGRGIFNHLKTKGEKLGIINLDAHFDLRPLVDGKGHSGSPFFQLANDYTSDFHYLCLGLQRAANPPALFETAKKLKVKWMEMEDFTLPNWENIVLVLNDFCNSVNKIYMSIDLDGFSSAYAPGVSAPSPMGFSPELAFKVFEWIARSGKLISMDVVELNPEFDRDNGTARLAARTVEYVLRNLF</sequence>
<feature type="binding site" evidence="5">
    <location>
        <position position="278"/>
    </location>
    <ligand>
        <name>Mn(2+)</name>
        <dbReference type="ChEBI" id="CHEBI:29035"/>
        <label>1</label>
    </ligand>
</feature>
<dbReference type="PANTHER" id="PTHR11358:SF35">
    <property type="entry name" value="FORMIMIDOYLGLUTAMASE"/>
    <property type="match status" value="1"/>
</dbReference>
<comment type="similarity">
    <text evidence="5 7">Belongs to the arginase family.</text>
</comment>
<protein>
    <recommendedName>
        <fullName evidence="5 6">Formimidoylglutamase</fullName>
        <ecNumber evidence="5 6">3.5.3.8</ecNumber>
    </recommendedName>
    <alternativeName>
        <fullName evidence="5">Formiminoglutamase</fullName>
    </alternativeName>
    <alternativeName>
        <fullName evidence="5">Formiminoglutamate hydrolase</fullName>
    </alternativeName>
</protein>
<dbReference type="CDD" id="cd09988">
    <property type="entry name" value="Formimidoylglutamase"/>
    <property type="match status" value="1"/>
</dbReference>
<evidence type="ECO:0000256" key="1">
    <source>
        <dbReference type="ARBA" id="ARBA00022723"/>
    </source>
</evidence>
<keyword evidence="4 5" id="KW-0464">Manganese</keyword>
<keyword evidence="9" id="KW-1185">Reference proteome</keyword>
<reference evidence="9" key="1">
    <citation type="submission" date="2017-04" db="EMBL/GenBank/DDBJ databases">
        <authorList>
            <person name="Varghese N."/>
            <person name="Submissions S."/>
        </authorList>
    </citation>
    <scope>NUCLEOTIDE SEQUENCE [LARGE SCALE GENOMIC DNA]</scope>
    <source>
        <strain evidence="9">DSM 16537</strain>
    </source>
</reference>
<dbReference type="GO" id="GO:0019557">
    <property type="term" value="P:L-histidine catabolic process to glutamate and formate"/>
    <property type="evidence" value="ECO:0007669"/>
    <property type="project" value="UniProtKB-UniPathway"/>
</dbReference>
<organism evidence="8 9">
    <name type="scientific">Aquiflexum balticum DSM 16537</name>
    <dbReference type="NCBI Taxonomy" id="758820"/>
    <lineage>
        <taxon>Bacteria</taxon>
        <taxon>Pseudomonadati</taxon>
        <taxon>Bacteroidota</taxon>
        <taxon>Cytophagia</taxon>
        <taxon>Cytophagales</taxon>
        <taxon>Cyclobacteriaceae</taxon>
        <taxon>Aquiflexum</taxon>
    </lineage>
</organism>
<dbReference type="OrthoDB" id="9788689at2"/>
<keyword evidence="2 5" id="KW-0378">Hydrolase</keyword>
<feature type="binding site" evidence="5">
    <location>
        <position position="278"/>
    </location>
    <ligand>
        <name>Mn(2+)</name>
        <dbReference type="ChEBI" id="CHEBI:29035"/>
        <label>2</label>
    </ligand>
</feature>
<dbReference type="Proteomes" id="UP000192333">
    <property type="component" value="Chromosome I"/>
</dbReference>
<dbReference type="InterPro" id="IPR005923">
    <property type="entry name" value="HutG"/>
</dbReference>
<dbReference type="PRINTS" id="PR00116">
    <property type="entry name" value="ARGINASE"/>
</dbReference>
<dbReference type="Gene3D" id="3.40.800.10">
    <property type="entry name" value="Ureohydrolase domain"/>
    <property type="match status" value="1"/>
</dbReference>
<evidence type="ECO:0000256" key="5">
    <source>
        <dbReference type="HAMAP-Rule" id="MF_00737"/>
    </source>
</evidence>
<feature type="binding site" evidence="5">
    <location>
        <position position="192"/>
    </location>
    <ligand>
        <name>Mn(2+)</name>
        <dbReference type="ChEBI" id="CHEBI:29035"/>
        <label>1</label>
    </ligand>
</feature>
<dbReference type="PANTHER" id="PTHR11358">
    <property type="entry name" value="ARGINASE/AGMATINASE"/>
    <property type="match status" value="1"/>
</dbReference>
<comment type="pathway">
    <text evidence="5">Amino-acid degradation; L-histidine degradation into L-glutamate; L-glutamate from N-formimidoyl-L-glutamate (hydrolase route): step 1/1.</text>
</comment>
<evidence type="ECO:0000256" key="7">
    <source>
        <dbReference type="PROSITE-ProRule" id="PRU00742"/>
    </source>
</evidence>
<dbReference type="GO" id="GO:0019556">
    <property type="term" value="P:L-histidine catabolic process to glutamate and formamide"/>
    <property type="evidence" value="ECO:0007669"/>
    <property type="project" value="UniProtKB-UniRule"/>
</dbReference>
<feature type="binding site" evidence="5">
    <location>
        <position position="188"/>
    </location>
    <ligand>
        <name>Mn(2+)</name>
        <dbReference type="ChEBI" id="CHEBI:29035"/>
        <label>1</label>
    </ligand>
</feature>
<evidence type="ECO:0000256" key="6">
    <source>
        <dbReference type="NCBIfam" id="TIGR01227"/>
    </source>
</evidence>
<comment type="catalytic activity">
    <reaction evidence="5">
        <text>N-formimidoyl-L-glutamate + H2O = formamide + L-glutamate</text>
        <dbReference type="Rhea" id="RHEA:22492"/>
        <dbReference type="ChEBI" id="CHEBI:15377"/>
        <dbReference type="ChEBI" id="CHEBI:16397"/>
        <dbReference type="ChEBI" id="CHEBI:29985"/>
        <dbReference type="ChEBI" id="CHEBI:58928"/>
        <dbReference type="EC" id="3.5.3.8"/>
    </reaction>
</comment>
<evidence type="ECO:0000313" key="9">
    <source>
        <dbReference type="Proteomes" id="UP000192333"/>
    </source>
</evidence>
<accession>A0A1W2HAW4</accession>
<dbReference type="NCBIfam" id="TIGR01227">
    <property type="entry name" value="hutG"/>
    <property type="match status" value="1"/>
</dbReference>
<dbReference type="InterPro" id="IPR023696">
    <property type="entry name" value="Ureohydrolase_dom_sf"/>
</dbReference>
<comment type="function">
    <text evidence="5">Catalyzes the conversion of N-formimidoyl-L-glutamate to L-glutamate and formamide.</text>
</comment>
<evidence type="ECO:0000313" key="8">
    <source>
        <dbReference type="EMBL" id="SMD45934.1"/>
    </source>
</evidence>
<dbReference type="GO" id="GO:0033389">
    <property type="term" value="P:putrescine biosynthetic process from arginine, via agmatine"/>
    <property type="evidence" value="ECO:0007669"/>
    <property type="project" value="TreeGrafter"/>
</dbReference>
<feature type="binding site" evidence="5">
    <location>
        <position position="280"/>
    </location>
    <ligand>
        <name>Mn(2+)</name>
        <dbReference type="ChEBI" id="CHEBI:29035"/>
        <label>2</label>
    </ligand>
</feature>
<evidence type="ECO:0000256" key="2">
    <source>
        <dbReference type="ARBA" id="ARBA00022801"/>
    </source>
</evidence>
<keyword evidence="3 5" id="KW-0369">Histidine metabolism</keyword>